<sequence length="97" mass="11055">MKPTTPEQIADIEQAYRINVILFLEDVDPSLSPNYQFGSMKGGPNGEPRGRPRSGKEHMGFVLHDIEGWTTVLRRFEARAKVQLFHPTRVKLEYAEG</sequence>
<dbReference type="AlphaFoldDB" id="A0AA37NZC8"/>
<accession>A0AA37NZC8</accession>
<name>A0AA37NZC8_9PEZI</name>
<dbReference type="RefSeq" id="XP_049129532.1">
    <property type="nucleotide sequence ID" value="XM_049273575.1"/>
</dbReference>
<comment type="caution">
    <text evidence="2">The sequence shown here is derived from an EMBL/GenBank/DDBJ whole genome shotgun (WGS) entry which is preliminary data.</text>
</comment>
<evidence type="ECO:0000313" key="2">
    <source>
        <dbReference type="EMBL" id="GKT47182.1"/>
    </source>
</evidence>
<organism evidence="2 3">
    <name type="scientific">Colletotrichum spaethianum</name>
    <dbReference type="NCBI Taxonomy" id="700344"/>
    <lineage>
        <taxon>Eukaryota</taxon>
        <taxon>Fungi</taxon>
        <taxon>Dikarya</taxon>
        <taxon>Ascomycota</taxon>
        <taxon>Pezizomycotina</taxon>
        <taxon>Sordariomycetes</taxon>
        <taxon>Hypocreomycetidae</taxon>
        <taxon>Glomerellales</taxon>
        <taxon>Glomerellaceae</taxon>
        <taxon>Colletotrichum</taxon>
        <taxon>Colletotrichum spaethianum species complex</taxon>
    </lineage>
</organism>
<feature type="region of interest" description="Disordered" evidence="1">
    <location>
        <begin position="34"/>
        <end position="56"/>
    </location>
</feature>
<protein>
    <submittedName>
        <fullName evidence="2">Uncharacterized protein</fullName>
    </submittedName>
</protein>
<evidence type="ECO:0000313" key="3">
    <source>
        <dbReference type="Proteomes" id="UP001055115"/>
    </source>
</evidence>
<dbReference type="Proteomes" id="UP001055115">
    <property type="component" value="Unassembled WGS sequence"/>
</dbReference>
<gene>
    <name evidence="2" type="ORF">ColSpa_07363</name>
</gene>
<dbReference type="EMBL" id="BQXU01000018">
    <property type="protein sequence ID" value="GKT47182.1"/>
    <property type="molecule type" value="Genomic_DNA"/>
</dbReference>
<proteinExistence type="predicted"/>
<evidence type="ECO:0000256" key="1">
    <source>
        <dbReference type="SAM" id="MobiDB-lite"/>
    </source>
</evidence>
<reference evidence="2 3" key="1">
    <citation type="submission" date="2022-03" db="EMBL/GenBank/DDBJ databases">
        <title>Genome data of Colletotrichum spp.</title>
        <authorList>
            <person name="Utami Y.D."/>
            <person name="Hiruma K."/>
        </authorList>
    </citation>
    <scope>NUCLEOTIDE SEQUENCE [LARGE SCALE GENOMIC DNA]</scope>
    <source>
        <strain evidence="2 3">MAFF 239500</strain>
    </source>
</reference>
<dbReference type="GeneID" id="73328165"/>
<keyword evidence="3" id="KW-1185">Reference proteome</keyword>